<dbReference type="InterPro" id="IPR029063">
    <property type="entry name" value="SAM-dependent_MTases_sf"/>
</dbReference>
<dbReference type="Proteomes" id="UP000789396">
    <property type="component" value="Unassembled WGS sequence"/>
</dbReference>
<dbReference type="AlphaFoldDB" id="A0A9N9INE6"/>
<gene>
    <name evidence="2" type="ORF">RFULGI_LOCUS13014</name>
</gene>
<reference evidence="2" key="1">
    <citation type="submission" date="2021-06" db="EMBL/GenBank/DDBJ databases">
        <authorList>
            <person name="Kallberg Y."/>
            <person name="Tangrot J."/>
            <person name="Rosling A."/>
        </authorList>
    </citation>
    <scope>NUCLEOTIDE SEQUENCE</scope>
    <source>
        <strain evidence="2">IN212</strain>
    </source>
</reference>
<sequence length="215" mass="24714">ILKKFKNSNDLDVNSVTENLLNQFKVIGGRNFLNHHEANYFQPSDGIEIERPMISHMLTRYIWQGNISAPVKEILENGGVCVLDSTFVGIDIVPNNFPQEHDRTHNVGFLEHNVLNGIPFPSETFDYVHMALMFLAFTEDQYLKVIHELVRVTKHNGWIEIMEIEYKYINQGNSTKFVQDAEEGAGIDITSRIPNFLRSIDNITDIERKEVIVPL</sequence>
<evidence type="ECO:0000313" key="3">
    <source>
        <dbReference type="Proteomes" id="UP000789396"/>
    </source>
</evidence>
<name>A0A9N9INE6_9GLOM</name>
<protein>
    <submittedName>
        <fullName evidence="2">1273_t:CDS:1</fullName>
    </submittedName>
</protein>
<feature type="non-terminal residue" evidence="2">
    <location>
        <position position="1"/>
    </location>
</feature>
<evidence type="ECO:0000259" key="1">
    <source>
        <dbReference type="Pfam" id="PF08241"/>
    </source>
</evidence>
<feature type="non-terminal residue" evidence="2">
    <location>
        <position position="215"/>
    </location>
</feature>
<keyword evidence="3" id="KW-1185">Reference proteome</keyword>
<dbReference type="Pfam" id="PF08241">
    <property type="entry name" value="Methyltransf_11"/>
    <property type="match status" value="1"/>
</dbReference>
<accession>A0A9N9INE6</accession>
<dbReference type="InterPro" id="IPR013216">
    <property type="entry name" value="Methyltransf_11"/>
</dbReference>
<comment type="caution">
    <text evidence="2">The sequence shown here is derived from an EMBL/GenBank/DDBJ whole genome shotgun (WGS) entry which is preliminary data.</text>
</comment>
<feature type="domain" description="Methyltransferase type 11" evidence="1">
    <location>
        <begin position="85"/>
        <end position="159"/>
    </location>
</feature>
<dbReference type="OrthoDB" id="506498at2759"/>
<evidence type="ECO:0000313" key="2">
    <source>
        <dbReference type="EMBL" id="CAG8742946.1"/>
    </source>
</evidence>
<dbReference type="SUPFAM" id="SSF53335">
    <property type="entry name" value="S-adenosyl-L-methionine-dependent methyltransferases"/>
    <property type="match status" value="1"/>
</dbReference>
<organism evidence="2 3">
    <name type="scientific">Racocetra fulgida</name>
    <dbReference type="NCBI Taxonomy" id="60492"/>
    <lineage>
        <taxon>Eukaryota</taxon>
        <taxon>Fungi</taxon>
        <taxon>Fungi incertae sedis</taxon>
        <taxon>Mucoromycota</taxon>
        <taxon>Glomeromycotina</taxon>
        <taxon>Glomeromycetes</taxon>
        <taxon>Diversisporales</taxon>
        <taxon>Gigasporaceae</taxon>
        <taxon>Racocetra</taxon>
    </lineage>
</organism>
<dbReference type="GO" id="GO:0008757">
    <property type="term" value="F:S-adenosylmethionine-dependent methyltransferase activity"/>
    <property type="evidence" value="ECO:0007669"/>
    <property type="project" value="InterPro"/>
</dbReference>
<dbReference type="EMBL" id="CAJVPZ010032885">
    <property type="protein sequence ID" value="CAG8742946.1"/>
    <property type="molecule type" value="Genomic_DNA"/>
</dbReference>
<dbReference type="Gene3D" id="3.40.50.150">
    <property type="entry name" value="Vaccinia Virus protein VP39"/>
    <property type="match status" value="1"/>
</dbReference>
<proteinExistence type="predicted"/>